<geneLocation type="plasmid" evidence="2 3">
    <name>pRHL2</name>
</geneLocation>
<protein>
    <submittedName>
        <fullName evidence="2">Uncharacterized protein</fullName>
    </submittedName>
</protein>
<dbReference type="AlphaFoldDB" id="Q0RVT9"/>
<feature type="region of interest" description="Disordered" evidence="1">
    <location>
        <begin position="140"/>
        <end position="171"/>
    </location>
</feature>
<feature type="compositionally biased region" description="Polar residues" evidence="1">
    <location>
        <begin position="150"/>
        <end position="168"/>
    </location>
</feature>
<reference evidence="3" key="1">
    <citation type="journal article" date="2006" name="Proc. Natl. Acad. Sci. U.S.A.">
        <title>The complete genome of Rhodococcus sp. RHA1 provides insights into a catabolic powerhouse.</title>
        <authorList>
            <person name="McLeod M.P."/>
            <person name="Warren R.L."/>
            <person name="Hsiao W.W.L."/>
            <person name="Araki N."/>
            <person name="Myhre M."/>
            <person name="Fernandes C."/>
            <person name="Miyazawa D."/>
            <person name="Wong W."/>
            <person name="Lillquist A.L."/>
            <person name="Wang D."/>
            <person name="Dosanjh M."/>
            <person name="Hara H."/>
            <person name="Petrescu A."/>
            <person name="Morin R.D."/>
            <person name="Yang G."/>
            <person name="Stott J.M."/>
            <person name="Schein J.E."/>
            <person name="Shin H."/>
            <person name="Smailus D."/>
            <person name="Siddiqui A.S."/>
            <person name="Marra M.A."/>
            <person name="Jones S.J.M."/>
            <person name="Holt R."/>
            <person name="Brinkman F.S.L."/>
            <person name="Miyauchi K."/>
            <person name="Fukuda M."/>
            <person name="Davies J.E."/>
            <person name="Mohn W.W."/>
            <person name="Eltis L.D."/>
        </authorList>
    </citation>
    <scope>NUCLEOTIDE SEQUENCE [LARGE SCALE GENOMIC DNA]</scope>
    <source>
        <strain evidence="3">RHA1</strain>
    </source>
</reference>
<evidence type="ECO:0000313" key="3">
    <source>
        <dbReference type="Proteomes" id="UP000008710"/>
    </source>
</evidence>
<organism evidence="2 3">
    <name type="scientific">Rhodococcus jostii (strain RHA1)</name>
    <dbReference type="NCBI Taxonomy" id="101510"/>
    <lineage>
        <taxon>Bacteria</taxon>
        <taxon>Bacillati</taxon>
        <taxon>Actinomycetota</taxon>
        <taxon>Actinomycetes</taxon>
        <taxon>Mycobacteriales</taxon>
        <taxon>Nocardiaceae</taxon>
        <taxon>Rhodococcus</taxon>
    </lineage>
</organism>
<accession>Q0RVT9</accession>
<dbReference type="HOGENOM" id="CLU_1453357_0_0_11"/>
<evidence type="ECO:0000313" key="2">
    <source>
        <dbReference type="EMBL" id="ABH00597.1"/>
    </source>
</evidence>
<gene>
    <name evidence="2" type="ordered locus">RHA1_ro10408</name>
</gene>
<evidence type="ECO:0000256" key="1">
    <source>
        <dbReference type="SAM" id="MobiDB-lite"/>
    </source>
</evidence>
<dbReference type="EMBL" id="CP000433">
    <property type="protein sequence ID" value="ABH00597.1"/>
    <property type="molecule type" value="Genomic_DNA"/>
</dbReference>
<sequence>MRLARYARVVESHEAMLRSTGRGLLRAPRIVNAGCEDRRTIVCGPFVVAPPTHSHRVRRAGAWSNPIHRSKDPASCRYSAQNRCIERPGAHAIAGPADSCNNLLIAKMTHAPCTGRTMDVASDWIRSAVSRTIINAGSGVSHTSEEKCATPTTPNLPTSSGKGSSHTFENLACPGRSRFRCSRLPP</sequence>
<keyword evidence="2" id="KW-0614">Plasmid</keyword>
<proteinExistence type="predicted"/>
<dbReference type="KEGG" id="rha:RHA1_ro10408"/>
<dbReference type="Proteomes" id="UP000008710">
    <property type="component" value="Plasmid pRHL2"/>
</dbReference>
<name>Q0RVT9_RHOJR</name>